<gene>
    <name evidence="1" type="ORF">ACFPET_12120</name>
</gene>
<dbReference type="Proteomes" id="UP001595823">
    <property type="component" value="Unassembled WGS sequence"/>
</dbReference>
<evidence type="ECO:0008006" key="3">
    <source>
        <dbReference type="Google" id="ProtNLM"/>
    </source>
</evidence>
<dbReference type="PROSITE" id="PS51257">
    <property type="entry name" value="PROKAR_LIPOPROTEIN"/>
    <property type="match status" value="1"/>
</dbReference>
<organism evidence="1 2">
    <name type="scientific">Salininema proteolyticum</name>
    <dbReference type="NCBI Taxonomy" id="1607685"/>
    <lineage>
        <taxon>Bacteria</taxon>
        <taxon>Bacillati</taxon>
        <taxon>Actinomycetota</taxon>
        <taxon>Actinomycetes</taxon>
        <taxon>Glycomycetales</taxon>
        <taxon>Glycomycetaceae</taxon>
        <taxon>Salininema</taxon>
    </lineage>
</organism>
<evidence type="ECO:0000313" key="2">
    <source>
        <dbReference type="Proteomes" id="UP001595823"/>
    </source>
</evidence>
<comment type="caution">
    <text evidence="1">The sequence shown here is derived from an EMBL/GenBank/DDBJ whole genome shotgun (WGS) entry which is preliminary data.</text>
</comment>
<keyword evidence="2" id="KW-1185">Reference proteome</keyword>
<evidence type="ECO:0000313" key="1">
    <source>
        <dbReference type="EMBL" id="MFC4335950.1"/>
    </source>
</evidence>
<dbReference type="EMBL" id="JBHSDK010000015">
    <property type="protein sequence ID" value="MFC4335950.1"/>
    <property type="molecule type" value="Genomic_DNA"/>
</dbReference>
<name>A0ABV8TZF8_9ACTN</name>
<proteinExistence type="predicted"/>
<reference evidence="2" key="1">
    <citation type="journal article" date="2019" name="Int. J. Syst. Evol. Microbiol.">
        <title>The Global Catalogue of Microorganisms (GCM) 10K type strain sequencing project: providing services to taxonomists for standard genome sequencing and annotation.</title>
        <authorList>
            <consortium name="The Broad Institute Genomics Platform"/>
            <consortium name="The Broad Institute Genome Sequencing Center for Infectious Disease"/>
            <person name="Wu L."/>
            <person name="Ma J."/>
        </authorList>
    </citation>
    <scope>NUCLEOTIDE SEQUENCE [LARGE SCALE GENOMIC DNA]</scope>
    <source>
        <strain evidence="2">IBRC-M 10908</strain>
    </source>
</reference>
<sequence>MKRRLLITVPVILAMTSCGNDGRVEHIENSTDPLSLRHGGDKGSYAQYRPEGLAEDASWNALFGAMTPCVVDDSESLTLEEIRWDSPEGTEPEESRVVIRHFTRTPDDTGFEGLLGTIDDPVNYEIGGTMREGVDGFKVTARCDDVLTADERDELIISLQAGPQGAYIRDIEIDYRTGNGDEFTLQHTWEYALCGTKVAESFDCSPSK</sequence>
<accession>A0ABV8TZF8</accession>
<dbReference type="RefSeq" id="WP_380621308.1">
    <property type="nucleotide sequence ID" value="NZ_JBHSDK010000015.1"/>
</dbReference>
<protein>
    <recommendedName>
        <fullName evidence="3">Lipoprotein</fullName>
    </recommendedName>
</protein>